<proteinExistence type="inferred from homology"/>
<evidence type="ECO:0000256" key="27">
    <source>
        <dbReference type="ARBA" id="ARBA00047865"/>
    </source>
</evidence>
<dbReference type="InterPro" id="IPR007992">
    <property type="entry name" value="CybS"/>
</dbReference>
<evidence type="ECO:0000256" key="6">
    <source>
        <dbReference type="ARBA" id="ARBA00011758"/>
    </source>
</evidence>
<keyword evidence="14" id="KW-0408">Iron</keyword>
<gene>
    <name evidence="35" type="ORF">H4Q32_002964</name>
</gene>
<evidence type="ECO:0000256" key="29">
    <source>
        <dbReference type="ARBA" id="ARBA00048381"/>
    </source>
</evidence>
<evidence type="ECO:0000256" key="22">
    <source>
        <dbReference type="ARBA" id="ARBA00044997"/>
    </source>
</evidence>
<comment type="subcellular location">
    <subcellularLocation>
        <location evidence="2">Mitochondrion inner membrane</location>
        <topology evidence="2">Multi-pass membrane protein</topology>
    </subcellularLocation>
</comment>
<dbReference type="InterPro" id="IPR034804">
    <property type="entry name" value="SQR/QFR_C/D"/>
</dbReference>
<evidence type="ECO:0000256" key="11">
    <source>
        <dbReference type="ARBA" id="ARBA00022964"/>
    </source>
</evidence>
<comment type="catalytic activity">
    <reaction evidence="26">
        <text>5-cis-lycopene + O2 = 5-cis-10'-apo-lycopenal + (3E,5E)-6,10-dimethylundeca-3,5,9-trien-2-one</text>
        <dbReference type="Rhea" id="RHEA:68444"/>
        <dbReference type="ChEBI" id="CHEBI:15379"/>
        <dbReference type="ChEBI" id="CHEBI:67207"/>
        <dbReference type="ChEBI" id="CHEBI:177905"/>
        <dbReference type="ChEBI" id="CHEBI:177906"/>
    </reaction>
    <physiologicalReaction direction="left-to-right" evidence="26">
        <dbReference type="Rhea" id="RHEA:68445"/>
    </physiologicalReaction>
</comment>
<evidence type="ECO:0000256" key="20">
    <source>
        <dbReference type="ARBA" id="ARBA00038847"/>
    </source>
</evidence>
<organism evidence="35 36">
    <name type="scientific">Labeo rohita</name>
    <name type="common">Indian major carp</name>
    <name type="synonym">Cyprinus rohita</name>
    <dbReference type="NCBI Taxonomy" id="84645"/>
    <lineage>
        <taxon>Eukaryota</taxon>
        <taxon>Metazoa</taxon>
        <taxon>Chordata</taxon>
        <taxon>Craniata</taxon>
        <taxon>Vertebrata</taxon>
        <taxon>Euteleostomi</taxon>
        <taxon>Actinopterygii</taxon>
        <taxon>Neopterygii</taxon>
        <taxon>Teleostei</taxon>
        <taxon>Ostariophysi</taxon>
        <taxon>Cypriniformes</taxon>
        <taxon>Cyprinidae</taxon>
        <taxon>Labeoninae</taxon>
        <taxon>Labeonini</taxon>
        <taxon>Labeo</taxon>
    </lineage>
</organism>
<comment type="catalytic activity">
    <reaction evidence="25">
        <text>(3R)-3-hydroxy-10'-apo-beta-carotenal + O2 = 4,9-dimethyldodeca-2,4,6,8,10-pentaenedial + (3R)-hydroxy-beta-ionone</text>
        <dbReference type="Rhea" id="RHEA:68424"/>
        <dbReference type="ChEBI" id="CHEBI:15379"/>
        <dbReference type="ChEBI" id="CHEBI:53171"/>
        <dbReference type="ChEBI" id="CHEBI:53173"/>
        <dbReference type="ChEBI" id="CHEBI:177902"/>
    </reaction>
    <physiologicalReaction direction="left-to-right" evidence="25">
        <dbReference type="Rhea" id="RHEA:68425"/>
    </physiologicalReaction>
</comment>
<evidence type="ECO:0000256" key="7">
    <source>
        <dbReference type="ARBA" id="ARBA00022692"/>
    </source>
</evidence>
<evidence type="ECO:0000256" key="23">
    <source>
        <dbReference type="ARBA" id="ARBA00045336"/>
    </source>
</evidence>
<keyword evidence="7" id="KW-0812">Transmembrane</keyword>
<keyword evidence="36" id="KW-1185">Reference proteome</keyword>
<comment type="catalytic activity">
    <reaction evidence="18">
        <text>all-trans-zeaxanthin + O2 = (3R)-3-hydroxy-10'-apo-beta-carotenal + (3R)-hydroxy-beta-ionone</text>
        <dbReference type="Rhea" id="RHEA:68104"/>
        <dbReference type="ChEBI" id="CHEBI:15379"/>
        <dbReference type="ChEBI" id="CHEBI:27547"/>
        <dbReference type="ChEBI" id="CHEBI:53173"/>
        <dbReference type="ChEBI" id="CHEBI:177902"/>
    </reaction>
    <physiologicalReaction direction="left-to-right" evidence="18">
        <dbReference type="Rhea" id="RHEA:68105"/>
    </physiologicalReaction>
</comment>
<dbReference type="PANTHER" id="PTHR10543:SF122">
    <property type="entry name" value="CAROTENOID-CLEAVING DIOXYGENASE, MITOCHONDRIAL"/>
    <property type="match status" value="1"/>
</dbReference>
<evidence type="ECO:0000256" key="26">
    <source>
        <dbReference type="ARBA" id="ARBA00047747"/>
    </source>
</evidence>
<comment type="catalytic activity">
    <reaction evidence="19">
        <text>(3R,6R)-3-hydroxy-10'-apo-alpha-carotenal + O2 = (3R,6R)-hydroxy-alpha-ionone + 4,9-dimethyldodeca-2,4,6,8,10-pentaenedial</text>
        <dbReference type="Rhea" id="RHEA:68436"/>
        <dbReference type="ChEBI" id="CHEBI:15379"/>
        <dbReference type="ChEBI" id="CHEBI:53171"/>
        <dbReference type="ChEBI" id="CHEBI:177903"/>
        <dbReference type="ChEBI" id="CHEBI:177904"/>
    </reaction>
    <physiologicalReaction direction="left-to-right" evidence="19">
        <dbReference type="Rhea" id="RHEA:68437"/>
    </physiologicalReaction>
</comment>
<comment type="function">
    <text evidence="23">Broad specificity mitochondrial dioxygenase that mediates the asymmetric oxidative cleavage of carotenoids. Cleaves carotenes (pure hydrocarbon carotenoids) such as all-trans-beta-carotene and lycopene as well as xanthophylls (oxygenated carotenoids) such as zeaxanthin, lutein and beta-cryptoxanthin at both the 9,10 and the 9',10' carbon-carbon double bond. Through its function in carotenoids metabolism regulates oxidative stress and the production of important signaling molecules.</text>
</comment>
<evidence type="ECO:0000256" key="30">
    <source>
        <dbReference type="ARBA" id="ARBA00048862"/>
    </source>
</evidence>
<comment type="similarity">
    <text evidence="4 34">Belongs to the carotenoid oxygenase family.</text>
</comment>
<dbReference type="EC" id="1.13.11.71" evidence="20"/>
<evidence type="ECO:0000256" key="1">
    <source>
        <dbReference type="ARBA" id="ARBA00001954"/>
    </source>
</evidence>
<evidence type="ECO:0000256" key="17">
    <source>
        <dbReference type="ARBA" id="ARBA00023136"/>
    </source>
</evidence>
<evidence type="ECO:0000256" key="5">
    <source>
        <dbReference type="ARBA" id="ARBA00007294"/>
    </source>
</evidence>
<comment type="subunit">
    <text evidence="6">Component of complex II composed of four subunits: the flavoprotein (FP) SDHA, iron-sulfur protein (IP) SDHB, and a cytochrome b560 composed of SDHC and SDHD.</text>
</comment>
<evidence type="ECO:0000256" key="2">
    <source>
        <dbReference type="ARBA" id="ARBA00004448"/>
    </source>
</evidence>
<evidence type="ECO:0000313" key="35">
    <source>
        <dbReference type="EMBL" id="KAI2664699.1"/>
    </source>
</evidence>
<evidence type="ECO:0000313" key="36">
    <source>
        <dbReference type="Proteomes" id="UP000830375"/>
    </source>
</evidence>
<comment type="pathway">
    <text evidence="3">Carbohydrate metabolism; tricarboxylic acid cycle.</text>
</comment>
<comment type="cofactor">
    <cofactor evidence="1">
        <name>Fe(2+)</name>
        <dbReference type="ChEBI" id="CHEBI:29033"/>
    </cofactor>
</comment>
<evidence type="ECO:0000256" key="10">
    <source>
        <dbReference type="ARBA" id="ARBA00022946"/>
    </source>
</evidence>
<accession>A0ABQ8MPE0</accession>
<evidence type="ECO:0000256" key="14">
    <source>
        <dbReference type="ARBA" id="ARBA00023004"/>
    </source>
</evidence>
<evidence type="ECO:0000256" key="19">
    <source>
        <dbReference type="ARBA" id="ARBA00036274"/>
    </source>
</evidence>
<keyword evidence="12" id="KW-1133">Transmembrane helix</keyword>
<keyword evidence="11" id="KW-0223">Dioxygenase</keyword>
<dbReference type="InterPro" id="IPR004294">
    <property type="entry name" value="Carotenoid_Oase"/>
</dbReference>
<evidence type="ECO:0000256" key="28">
    <source>
        <dbReference type="ARBA" id="ARBA00048043"/>
    </source>
</evidence>
<evidence type="ECO:0000256" key="9">
    <source>
        <dbReference type="ARBA" id="ARBA00022792"/>
    </source>
</evidence>
<keyword evidence="15" id="KW-0443">Lipid metabolism</keyword>
<keyword evidence="10" id="KW-0809">Transit peptide</keyword>
<keyword evidence="17" id="KW-0472">Membrane</keyword>
<comment type="catalytic activity">
    <reaction evidence="29">
        <text>all-trans-zeaxanthin + 2 O2 = 4,9-dimethyldodeca-2,4,6,8,10-pentaenedial + 2 (3R)-hydroxy-beta-ionone</text>
        <dbReference type="Rhea" id="RHEA:26393"/>
        <dbReference type="ChEBI" id="CHEBI:15379"/>
        <dbReference type="ChEBI" id="CHEBI:27547"/>
        <dbReference type="ChEBI" id="CHEBI:53171"/>
        <dbReference type="ChEBI" id="CHEBI:53173"/>
    </reaction>
    <physiologicalReaction direction="left-to-right" evidence="29">
        <dbReference type="Rhea" id="RHEA:26394"/>
    </physiologicalReaction>
</comment>
<keyword evidence="8" id="KW-0479">Metal-binding</keyword>
<sequence length="726" mass="81887">MASLIRLSTFCQRGIRPVPLCTTHLSRGFVAHQKNRDVEPFRLTAGRIRAASSPYTVSSSRAASKHWTGERVLSIVLLGVAPAAYLCPGPLVDYSIAAALTLHGHWGIGQVLTDYVHGEAQVKLAKAGVLLLSTATFFGLCYFNYHDVVVISHYIPVGIAPPLPSTAVSRCSLTSLYRMSCIKPQTIAVAQKTYFTKVQGLPNIAPLVSSVEETPEPIPTTVKGTIPTWIHGSLLRNGPGKFEFGNQHYNHWFDGMAMMHRFQIEDSQVTYRSRFLRSDSYKQNIERNRIMVSEFGTLALPDPCKNFFQRFLSRFEMIKPTDNASVNFVKFKGDYYVSTETNYMHRVDPDTLESKQKVDWSKFVAVNGATAHPHFDPDGTAYNMGNSYRNKGAFYNIVRVPPERDSPEDTLEGAKILCSIAPRDKSKPSYYHSFGMSENYVVFIEQPIKMDLLKIVTGRIRGKSLNEGVFWDPNQETVFHLIDKQTGKEMPVKYYAKALSTFHQINAFEQDGFLMLDICCSDDGQAINNFLIQNLRQSGEALDEMYNTMSRPLPRRFVLPLNITSETPLEQNLNTRPDSTATAVCRTKNQVFCTFEDLHGEDLKDYGGLEFPHINYAKYNTKPYRYYYGCGFRHLVGDSLIKMDLESKKFKVWRQPDLYPSEPVFIPSPNAEEEDDGVILSVIITPVKDKSTFLLVLDAKTFEELGRAEVPVNIPYGFHGVFNSSA</sequence>
<comment type="catalytic activity">
    <reaction evidence="32">
        <text>beta-cryptoxanthin + O2 = all-trans-10'-apo-beta-carotenal + (3R)-hydroxy-beta-ionone</text>
        <dbReference type="Rhea" id="RHEA:68440"/>
        <dbReference type="ChEBI" id="CHEBI:10362"/>
        <dbReference type="ChEBI" id="CHEBI:15379"/>
        <dbReference type="ChEBI" id="CHEBI:53153"/>
        <dbReference type="ChEBI" id="CHEBI:53173"/>
    </reaction>
    <physiologicalReaction direction="left-to-right" evidence="32">
        <dbReference type="Rhea" id="RHEA:68441"/>
    </physiologicalReaction>
</comment>
<comment type="catalytic activity">
    <reaction evidence="30">
        <text>lutein + O2 = (3R,6R)-3-hydroxy-10'-apo-alpha-carotenal + (3R)-hydroxy-beta-ionone</text>
        <dbReference type="Rhea" id="RHEA:68432"/>
        <dbReference type="ChEBI" id="CHEBI:15379"/>
        <dbReference type="ChEBI" id="CHEBI:28838"/>
        <dbReference type="ChEBI" id="CHEBI:53173"/>
        <dbReference type="ChEBI" id="CHEBI:177903"/>
    </reaction>
    <physiologicalReaction direction="left-to-right" evidence="30">
        <dbReference type="Rhea" id="RHEA:68433"/>
    </physiologicalReaction>
</comment>
<dbReference type="Gene3D" id="1.20.1300.10">
    <property type="entry name" value="Fumarate reductase/succinate dehydrogenase, transmembrane subunit"/>
    <property type="match status" value="1"/>
</dbReference>
<comment type="catalytic activity">
    <reaction evidence="31">
        <text>all-trans-beta-carotene + O2 = beta-ionone + all-trans-10'-apo-beta-carotenal</text>
        <dbReference type="Rhea" id="RHEA:26389"/>
        <dbReference type="ChEBI" id="CHEBI:15379"/>
        <dbReference type="ChEBI" id="CHEBI:17579"/>
        <dbReference type="ChEBI" id="CHEBI:32325"/>
        <dbReference type="ChEBI" id="CHEBI:53153"/>
        <dbReference type="EC" id="1.13.11.71"/>
    </reaction>
    <physiologicalReaction direction="left-to-right" evidence="31">
        <dbReference type="Rhea" id="RHEA:26390"/>
    </physiologicalReaction>
</comment>
<evidence type="ECO:0000256" key="21">
    <source>
        <dbReference type="ARBA" id="ARBA00040536"/>
    </source>
</evidence>
<evidence type="ECO:0000256" key="24">
    <source>
        <dbReference type="ARBA" id="ARBA00045847"/>
    </source>
</evidence>
<comment type="catalytic activity">
    <reaction evidence="33">
        <text>13-cis-lycopene + O2 = 13-cis-10'-apo-lycopenal + (3E,5E)-6,10-dimethylundeca-3,5,9-trien-2-one</text>
        <dbReference type="Rhea" id="RHEA:68448"/>
        <dbReference type="ChEBI" id="CHEBI:15379"/>
        <dbReference type="ChEBI" id="CHEBI:67207"/>
        <dbReference type="ChEBI" id="CHEBI:177907"/>
        <dbReference type="ChEBI" id="CHEBI:177908"/>
    </reaction>
    <physiologicalReaction direction="left-to-right" evidence="33">
        <dbReference type="Rhea" id="RHEA:68449"/>
    </physiologicalReaction>
</comment>
<evidence type="ECO:0000256" key="3">
    <source>
        <dbReference type="ARBA" id="ARBA00005163"/>
    </source>
</evidence>
<dbReference type="Pfam" id="PF03055">
    <property type="entry name" value="RPE65"/>
    <property type="match status" value="1"/>
</dbReference>
<protein>
    <recommendedName>
        <fullName evidence="21">Carotenoid-cleaving dioxygenase, mitochondrial</fullName>
        <ecNumber evidence="20">1.13.11.71</ecNumber>
    </recommendedName>
    <alternativeName>
        <fullName evidence="22">Malate dehydrogenase [quinone] cytochrome b small subunit</fullName>
    </alternativeName>
</protein>
<evidence type="ECO:0000256" key="33">
    <source>
        <dbReference type="ARBA" id="ARBA00049207"/>
    </source>
</evidence>
<evidence type="ECO:0000256" key="32">
    <source>
        <dbReference type="ARBA" id="ARBA00049190"/>
    </source>
</evidence>
<evidence type="ECO:0000256" key="34">
    <source>
        <dbReference type="RuleBase" id="RU003799"/>
    </source>
</evidence>
<dbReference type="EMBL" id="JACTAM010000005">
    <property type="protein sequence ID" value="KAI2664699.1"/>
    <property type="molecule type" value="Genomic_DNA"/>
</dbReference>
<evidence type="ECO:0000256" key="16">
    <source>
        <dbReference type="ARBA" id="ARBA00023128"/>
    </source>
</evidence>
<comment type="function">
    <text evidence="24">Membrane-anchoring subunit of succinate dehydrogenase (SDH) that is involved in complex II of the mitochondrial electron transport chain and is responsible for transferring electrons from succinate to ubiquinone (coenzyme Q). SDH also oxidizes malate to the non-canonical enol form of oxaloacetate, enol-oxaloacetate. Enol-oxaloacetate, which is a potent inhibitor of the succinate dehydrogenase activity, is further isomerized into keto-oxaloacetate.</text>
</comment>
<comment type="similarity">
    <text evidence="5">Belongs to the CybS family.</text>
</comment>
<comment type="caution">
    <text evidence="35">The sequence shown here is derived from an EMBL/GenBank/DDBJ whole genome shotgun (WGS) entry which is preliminary data.</text>
</comment>
<evidence type="ECO:0000256" key="4">
    <source>
        <dbReference type="ARBA" id="ARBA00006787"/>
    </source>
</evidence>
<dbReference type="Pfam" id="PF05328">
    <property type="entry name" value="CybS"/>
    <property type="match status" value="1"/>
</dbReference>
<name>A0ABQ8MPE0_LABRO</name>
<evidence type="ECO:0000256" key="15">
    <source>
        <dbReference type="ARBA" id="ARBA00023098"/>
    </source>
</evidence>
<evidence type="ECO:0000256" key="18">
    <source>
        <dbReference type="ARBA" id="ARBA00035797"/>
    </source>
</evidence>
<dbReference type="Proteomes" id="UP000830375">
    <property type="component" value="Unassembled WGS sequence"/>
</dbReference>
<keyword evidence="9" id="KW-0999">Mitochondrion inner membrane</keyword>
<dbReference type="CDD" id="cd03496">
    <property type="entry name" value="SQR_TypeC_CybS"/>
    <property type="match status" value="1"/>
</dbReference>
<evidence type="ECO:0000256" key="25">
    <source>
        <dbReference type="ARBA" id="ARBA00047577"/>
    </source>
</evidence>
<dbReference type="PANTHER" id="PTHR10543">
    <property type="entry name" value="BETA-CAROTENE DIOXYGENASE"/>
    <property type="match status" value="1"/>
</dbReference>
<evidence type="ECO:0000256" key="12">
    <source>
        <dbReference type="ARBA" id="ARBA00022989"/>
    </source>
</evidence>
<reference evidence="35 36" key="1">
    <citation type="submission" date="2022-01" db="EMBL/GenBank/DDBJ databases">
        <title>A high-quality chromosome-level genome assembly of rohu carp, Labeo rohita.</title>
        <authorList>
            <person name="Arick M.A. II"/>
            <person name="Hsu C.-Y."/>
            <person name="Magbanua Z."/>
            <person name="Pechanova O."/>
            <person name="Grover C."/>
            <person name="Miller E."/>
            <person name="Thrash A."/>
            <person name="Ezzel L."/>
            <person name="Alam S."/>
            <person name="Benzie J."/>
            <person name="Hamilton M."/>
            <person name="Karsi A."/>
            <person name="Lawrence M.L."/>
            <person name="Peterson D.G."/>
        </authorList>
    </citation>
    <scope>NUCLEOTIDE SEQUENCE [LARGE SCALE GENOMIC DNA]</scope>
    <source>
        <strain evidence="36">BAU-BD-2019</strain>
        <tissue evidence="35">Blood</tissue>
    </source>
</reference>
<comment type="catalytic activity">
    <reaction evidence="28">
        <text>all-trans-10'-apo-beta-carotenal + O2 = beta-ionone + 4,9-dimethyldodeca-2,4,6,8,10-pentaenedial</text>
        <dbReference type="Rhea" id="RHEA:68452"/>
        <dbReference type="ChEBI" id="CHEBI:15379"/>
        <dbReference type="ChEBI" id="CHEBI:32325"/>
        <dbReference type="ChEBI" id="CHEBI:53153"/>
        <dbReference type="ChEBI" id="CHEBI:53171"/>
    </reaction>
    <physiologicalReaction direction="left-to-right" evidence="28">
        <dbReference type="Rhea" id="RHEA:68453"/>
    </physiologicalReaction>
</comment>
<keyword evidence="16" id="KW-0496">Mitochondrion</keyword>
<evidence type="ECO:0000256" key="8">
    <source>
        <dbReference type="ARBA" id="ARBA00022723"/>
    </source>
</evidence>
<keyword evidence="13" id="KW-0560">Oxidoreductase</keyword>
<evidence type="ECO:0000256" key="13">
    <source>
        <dbReference type="ARBA" id="ARBA00023002"/>
    </source>
</evidence>
<evidence type="ECO:0000256" key="31">
    <source>
        <dbReference type="ARBA" id="ARBA00049156"/>
    </source>
</evidence>
<comment type="catalytic activity">
    <reaction evidence="27">
        <text>lutein + O2 = (3R,6R)-hydroxy-alpha-ionone + (3R)-3-hydroxy-10'-apo-beta-carotenal</text>
        <dbReference type="Rhea" id="RHEA:68428"/>
        <dbReference type="ChEBI" id="CHEBI:15379"/>
        <dbReference type="ChEBI" id="CHEBI:28838"/>
        <dbReference type="ChEBI" id="CHEBI:177902"/>
        <dbReference type="ChEBI" id="CHEBI:177904"/>
    </reaction>
    <physiologicalReaction direction="left-to-right" evidence="27">
        <dbReference type="Rhea" id="RHEA:68429"/>
    </physiologicalReaction>
</comment>